<accession>X1NI77</accession>
<dbReference type="InterPro" id="IPR011639">
    <property type="entry name" value="MethylTrfase_TaqI-like_dom"/>
</dbReference>
<dbReference type="Pfam" id="PF07669">
    <property type="entry name" value="Eco57I"/>
    <property type="match status" value="1"/>
</dbReference>
<reference evidence="2" key="1">
    <citation type="journal article" date="2014" name="Front. Microbiol.">
        <title>High frequency of phylogenetically diverse reductive dehalogenase-homologous genes in deep subseafloor sedimentary metagenomes.</title>
        <authorList>
            <person name="Kawai M."/>
            <person name="Futagami T."/>
            <person name="Toyoda A."/>
            <person name="Takaki Y."/>
            <person name="Nishi S."/>
            <person name="Hori S."/>
            <person name="Arai W."/>
            <person name="Tsubouchi T."/>
            <person name="Morono Y."/>
            <person name="Uchiyama I."/>
            <person name="Ito T."/>
            <person name="Fujiyama A."/>
            <person name="Inagaki F."/>
            <person name="Takami H."/>
        </authorList>
    </citation>
    <scope>NUCLEOTIDE SEQUENCE</scope>
    <source>
        <strain evidence="2">Expedition CK06-06</strain>
    </source>
</reference>
<feature type="domain" description="Type II methyltransferase M.TaqI-like" evidence="1">
    <location>
        <begin position="19"/>
        <end position="127"/>
    </location>
</feature>
<gene>
    <name evidence="2" type="ORF">S06H3_32072</name>
</gene>
<sequence>AEKEKAFQAMFPELREEQTEARKVKQKVPILVILGNPPYNAFAGTATTKEERDSVAPYKEGLIKKWGIKKFNLDDLYVRFFRMAERRIAEQTGRGVVSFISNHSWIEEPSFVVLRQHLLQSFDVFWIENLHGNRKISEYAPDGRTSETIFAIPGFSVGIRQGVATSLWVKKTEKTAEPKIHFRDDLNTARAVERRKQLLDSLGIKDFNSYYQFASPSESNRYSFRPSKVSSEYLAWPSLENLTDFKPTLGILENRKEALIDIDKHIIENRMKLYYDPN</sequence>
<comment type="caution">
    <text evidence="2">The sequence shown here is derived from an EMBL/GenBank/DDBJ whole genome shotgun (WGS) entry which is preliminary data.</text>
</comment>
<evidence type="ECO:0000313" key="2">
    <source>
        <dbReference type="EMBL" id="GAI26470.1"/>
    </source>
</evidence>
<dbReference type="InterPro" id="IPR029063">
    <property type="entry name" value="SAM-dependent_MTases_sf"/>
</dbReference>
<feature type="non-terminal residue" evidence="2">
    <location>
        <position position="1"/>
    </location>
</feature>
<feature type="non-terminal residue" evidence="2">
    <location>
        <position position="278"/>
    </location>
</feature>
<dbReference type="Gene3D" id="3.40.50.150">
    <property type="entry name" value="Vaccinia Virus protein VP39"/>
    <property type="match status" value="1"/>
</dbReference>
<dbReference type="EMBL" id="BARV01019037">
    <property type="protein sequence ID" value="GAI26470.1"/>
    <property type="molecule type" value="Genomic_DNA"/>
</dbReference>
<dbReference type="GO" id="GO:0006304">
    <property type="term" value="P:DNA modification"/>
    <property type="evidence" value="ECO:0007669"/>
    <property type="project" value="InterPro"/>
</dbReference>
<evidence type="ECO:0000259" key="1">
    <source>
        <dbReference type="Pfam" id="PF07669"/>
    </source>
</evidence>
<dbReference type="InterPro" id="IPR002052">
    <property type="entry name" value="DNA_methylase_N6_adenine_CS"/>
</dbReference>
<dbReference type="GO" id="GO:0003676">
    <property type="term" value="F:nucleic acid binding"/>
    <property type="evidence" value="ECO:0007669"/>
    <property type="project" value="InterPro"/>
</dbReference>
<dbReference type="GO" id="GO:0032259">
    <property type="term" value="P:methylation"/>
    <property type="evidence" value="ECO:0007669"/>
    <property type="project" value="InterPro"/>
</dbReference>
<dbReference type="SUPFAM" id="SSF53335">
    <property type="entry name" value="S-adenosyl-L-methionine-dependent methyltransferases"/>
    <property type="match status" value="1"/>
</dbReference>
<dbReference type="AlphaFoldDB" id="X1NI77"/>
<organism evidence="2">
    <name type="scientific">marine sediment metagenome</name>
    <dbReference type="NCBI Taxonomy" id="412755"/>
    <lineage>
        <taxon>unclassified sequences</taxon>
        <taxon>metagenomes</taxon>
        <taxon>ecological metagenomes</taxon>
    </lineage>
</organism>
<dbReference type="PROSITE" id="PS00092">
    <property type="entry name" value="N6_MTASE"/>
    <property type="match status" value="1"/>
</dbReference>
<protein>
    <recommendedName>
        <fullName evidence="1">Type II methyltransferase M.TaqI-like domain-containing protein</fullName>
    </recommendedName>
</protein>
<dbReference type="GO" id="GO:0008168">
    <property type="term" value="F:methyltransferase activity"/>
    <property type="evidence" value="ECO:0007669"/>
    <property type="project" value="InterPro"/>
</dbReference>
<name>X1NI77_9ZZZZ</name>
<proteinExistence type="predicted"/>